<evidence type="ECO:0000313" key="1">
    <source>
        <dbReference type="EMBL" id="MBC8767109.1"/>
    </source>
</evidence>
<proteinExistence type="predicted"/>
<gene>
    <name evidence="1" type="ORF">H4O18_03805</name>
</gene>
<evidence type="ECO:0000313" key="2">
    <source>
        <dbReference type="Proteomes" id="UP000618952"/>
    </source>
</evidence>
<keyword evidence="2" id="KW-1185">Reference proteome</keyword>
<organism evidence="1 2">
    <name type="scientific">Arenibacter arenosicollis</name>
    <dbReference type="NCBI Taxonomy" id="2762274"/>
    <lineage>
        <taxon>Bacteria</taxon>
        <taxon>Pseudomonadati</taxon>
        <taxon>Bacteroidota</taxon>
        <taxon>Flavobacteriia</taxon>
        <taxon>Flavobacteriales</taxon>
        <taxon>Flavobacteriaceae</taxon>
        <taxon>Arenibacter</taxon>
    </lineage>
</organism>
<comment type="caution">
    <text evidence="1">The sequence shown here is derived from an EMBL/GenBank/DDBJ whole genome shotgun (WGS) entry which is preliminary data.</text>
</comment>
<name>A0ABR7QIX9_9FLAO</name>
<accession>A0ABR7QIX9</accession>
<reference evidence="1 2" key="1">
    <citation type="submission" date="2020-08" db="EMBL/GenBank/DDBJ databases">
        <title>Arenibacter gaetbuli sp. nov., isolated from a sand dune.</title>
        <authorList>
            <person name="Park S."/>
            <person name="Yoon J.-H."/>
        </authorList>
    </citation>
    <scope>NUCLEOTIDE SEQUENCE [LARGE SCALE GENOMIC DNA]</scope>
    <source>
        <strain evidence="1 2">BSSL-BM3</strain>
    </source>
</reference>
<sequence>MDSTGVDRLVFVYNAKSGIGSALLGSAHKILSPGTYDCNLCAITFGVFSENKKWKEFRRKFDLEMEFLHLDEFMERYPNENYNNRDFPKVFVSKNGRLVGFFEKEEINAMKNQEDLISGVQEKYAQ</sequence>
<protein>
    <submittedName>
        <fullName evidence="1">GTPase</fullName>
    </submittedName>
</protein>
<dbReference type="EMBL" id="JACLHY010000002">
    <property type="protein sequence ID" value="MBC8767109.1"/>
    <property type="molecule type" value="Genomic_DNA"/>
</dbReference>
<dbReference type="RefSeq" id="WP_187581784.1">
    <property type="nucleotide sequence ID" value="NZ_JACLHY010000002.1"/>
</dbReference>
<dbReference type="Proteomes" id="UP000618952">
    <property type="component" value="Unassembled WGS sequence"/>
</dbReference>